<feature type="chain" id="PRO_5045416443" evidence="1">
    <location>
        <begin position="26"/>
        <end position="290"/>
    </location>
</feature>
<feature type="signal peptide" evidence="1">
    <location>
        <begin position="1"/>
        <end position="25"/>
    </location>
</feature>
<gene>
    <name evidence="2" type="ORF">ACFONA_04030</name>
</gene>
<dbReference type="EMBL" id="JBHRXP010000002">
    <property type="protein sequence ID" value="MFC3579322.1"/>
    <property type="molecule type" value="Genomic_DNA"/>
</dbReference>
<proteinExistence type="predicted"/>
<sequence length="290" mass="32519">MRNRYKIYPLLAALLIGAAPAPVTAPPPALNLDPFYTRYLEAAGIPIVSSARVPDEALRRAQAIVVAMLAHRPELARALVARGQRVAVMAPDEGTVDLPEQRDWKKPTRDDPRLTVCEAKHYEARIGRLSDRDYWNARARGMGGVLTSGATENLLGSRSSRYYGENIFVHEFSHSILNAIEAADPKLFARVRAAYDHALGKGMWKGEYAAVSIDEYWAEGTQFWFNTNKVTTFDRRVILSDRDLRRYDPRLYRVLAATYGKDHRLAADAFYMSPARVPPGPLPKFTAEVC</sequence>
<accession>A0ABV7SSS8</accession>
<keyword evidence="3" id="KW-1185">Reference proteome</keyword>
<dbReference type="GO" id="GO:0016787">
    <property type="term" value="F:hydrolase activity"/>
    <property type="evidence" value="ECO:0007669"/>
    <property type="project" value="UniProtKB-KW"/>
</dbReference>
<dbReference type="Proteomes" id="UP001595713">
    <property type="component" value="Unassembled WGS sequence"/>
</dbReference>
<organism evidence="2 3">
    <name type="scientific">Sphingomonas hylomeconis</name>
    <dbReference type="NCBI Taxonomy" id="1395958"/>
    <lineage>
        <taxon>Bacteria</taxon>
        <taxon>Pseudomonadati</taxon>
        <taxon>Pseudomonadota</taxon>
        <taxon>Alphaproteobacteria</taxon>
        <taxon>Sphingomonadales</taxon>
        <taxon>Sphingomonadaceae</taxon>
        <taxon>Sphingomonas</taxon>
    </lineage>
</organism>
<evidence type="ECO:0000313" key="3">
    <source>
        <dbReference type="Proteomes" id="UP001595713"/>
    </source>
</evidence>
<keyword evidence="2" id="KW-0378">Hydrolase</keyword>
<keyword evidence="1" id="KW-0732">Signal</keyword>
<dbReference type="SUPFAM" id="SSF55486">
    <property type="entry name" value="Metalloproteases ('zincins'), catalytic domain"/>
    <property type="match status" value="1"/>
</dbReference>
<evidence type="ECO:0000256" key="1">
    <source>
        <dbReference type="SAM" id="SignalP"/>
    </source>
</evidence>
<reference evidence="3" key="1">
    <citation type="journal article" date="2019" name="Int. J. Syst. Evol. Microbiol.">
        <title>The Global Catalogue of Microorganisms (GCM) 10K type strain sequencing project: providing services to taxonomists for standard genome sequencing and annotation.</title>
        <authorList>
            <consortium name="The Broad Institute Genomics Platform"/>
            <consortium name="The Broad Institute Genome Sequencing Center for Infectious Disease"/>
            <person name="Wu L."/>
            <person name="Ma J."/>
        </authorList>
    </citation>
    <scope>NUCLEOTIDE SEQUENCE [LARGE SCALE GENOMIC DNA]</scope>
    <source>
        <strain evidence="3">KCTC 42739</strain>
    </source>
</reference>
<dbReference type="RefSeq" id="WP_261295712.1">
    <property type="nucleotide sequence ID" value="NZ_JANQBK010000018.1"/>
</dbReference>
<comment type="caution">
    <text evidence="2">The sequence shown here is derived from an EMBL/GenBank/DDBJ whole genome shotgun (WGS) entry which is preliminary data.</text>
</comment>
<protein>
    <submittedName>
        <fullName evidence="2">Glycoside hydrolase</fullName>
    </submittedName>
</protein>
<name>A0ABV7SSS8_9SPHN</name>
<evidence type="ECO:0000313" key="2">
    <source>
        <dbReference type="EMBL" id="MFC3579322.1"/>
    </source>
</evidence>